<sequence>MRSWTTRTAKVAIMAAGFATAGAGAANAAGTSDIQKPDLSAVPDTINAEAPANACQMQEGPAFSPTKAPCVDAQLGANSPNVIKQVGADITKTAHGAAGELQDGRQLLAPGKPNRVLGHVFAETTRVSNMTKTRPTVSGSVQPEHVGVVHEHTDSASLLDFKVGPRQPSHEGFSAADTAVEATAAQGYENDPIADPAGLLMPTLKNNPLQTSGEPVTLAQPSDVLPATANAPVLNKVDKTVGGVADAPIQQVGQGLTR</sequence>
<feature type="chain" id="PRO_5046793153" description="Secreted protein" evidence="1">
    <location>
        <begin position="29"/>
        <end position="258"/>
    </location>
</feature>
<evidence type="ECO:0000313" key="3">
    <source>
        <dbReference type="Proteomes" id="UP001596504"/>
    </source>
</evidence>
<reference evidence="3" key="1">
    <citation type="journal article" date="2019" name="Int. J. Syst. Evol. Microbiol.">
        <title>The Global Catalogue of Microorganisms (GCM) 10K type strain sequencing project: providing services to taxonomists for standard genome sequencing and annotation.</title>
        <authorList>
            <consortium name="The Broad Institute Genomics Platform"/>
            <consortium name="The Broad Institute Genome Sequencing Center for Infectious Disease"/>
            <person name="Wu L."/>
            <person name="Ma J."/>
        </authorList>
    </citation>
    <scope>NUCLEOTIDE SEQUENCE [LARGE SCALE GENOMIC DNA]</scope>
    <source>
        <strain evidence="3">WLHS5</strain>
    </source>
</reference>
<organism evidence="2 3">
    <name type="scientific">Saccharopolyspora griseoalba</name>
    <dbReference type="NCBI Taxonomy" id="1431848"/>
    <lineage>
        <taxon>Bacteria</taxon>
        <taxon>Bacillati</taxon>
        <taxon>Actinomycetota</taxon>
        <taxon>Actinomycetes</taxon>
        <taxon>Pseudonocardiales</taxon>
        <taxon>Pseudonocardiaceae</taxon>
        <taxon>Saccharopolyspora</taxon>
    </lineage>
</organism>
<evidence type="ECO:0000256" key="1">
    <source>
        <dbReference type="SAM" id="SignalP"/>
    </source>
</evidence>
<gene>
    <name evidence="2" type="ORF">ACFQRI_06275</name>
</gene>
<protein>
    <recommendedName>
        <fullName evidence="4">Secreted protein</fullName>
    </recommendedName>
</protein>
<name>A0ABW2LIW5_9PSEU</name>
<evidence type="ECO:0008006" key="4">
    <source>
        <dbReference type="Google" id="ProtNLM"/>
    </source>
</evidence>
<dbReference type="EMBL" id="JBHTCJ010000002">
    <property type="protein sequence ID" value="MFC7341012.1"/>
    <property type="molecule type" value="Genomic_DNA"/>
</dbReference>
<keyword evidence="1" id="KW-0732">Signal</keyword>
<keyword evidence="3" id="KW-1185">Reference proteome</keyword>
<accession>A0ABW2LIW5</accession>
<dbReference type="RefSeq" id="WP_380665406.1">
    <property type="nucleotide sequence ID" value="NZ_JBHTCJ010000002.1"/>
</dbReference>
<feature type="signal peptide" evidence="1">
    <location>
        <begin position="1"/>
        <end position="28"/>
    </location>
</feature>
<dbReference type="Proteomes" id="UP001596504">
    <property type="component" value="Unassembled WGS sequence"/>
</dbReference>
<comment type="caution">
    <text evidence="2">The sequence shown here is derived from an EMBL/GenBank/DDBJ whole genome shotgun (WGS) entry which is preliminary data.</text>
</comment>
<evidence type="ECO:0000313" key="2">
    <source>
        <dbReference type="EMBL" id="MFC7341012.1"/>
    </source>
</evidence>
<proteinExistence type="predicted"/>